<protein>
    <submittedName>
        <fullName evidence="2">Uncharacterized protein</fullName>
    </submittedName>
</protein>
<comment type="caution">
    <text evidence="2">The sequence shown here is derived from an EMBL/GenBank/DDBJ whole genome shotgun (WGS) entry which is preliminary data.</text>
</comment>
<evidence type="ECO:0000313" key="2">
    <source>
        <dbReference type="EMBL" id="KAJ8255776.1"/>
    </source>
</evidence>
<feature type="region of interest" description="Disordered" evidence="1">
    <location>
        <begin position="1"/>
        <end position="34"/>
    </location>
</feature>
<evidence type="ECO:0000313" key="3">
    <source>
        <dbReference type="Proteomes" id="UP001152803"/>
    </source>
</evidence>
<dbReference type="Proteomes" id="UP001152803">
    <property type="component" value="Unassembled WGS sequence"/>
</dbReference>
<keyword evidence="3" id="KW-1185">Reference proteome</keyword>
<accession>A0A9Q1D159</accession>
<dbReference type="AlphaFoldDB" id="A0A9Q1D159"/>
<sequence length="110" mass="11545">MSAPPPSPPPPEVSGPLFTTGDFRRSSRSDDGPSGFPRVCFWGLSGELCGTALLHRTPAMSLCVWPDAPVLCRLCQRVVPTAFSSAGWHPGTGPTALGVYQGRSCSSVQS</sequence>
<feature type="compositionally biased region" description="Basic and acidic residues" evidence="1">
    <location>
        <begin position="22"/>
        <end position="31"/>
    </location>
</feature>
<evidence type="ECO:0000256" key="1">
    <source>
        <dbReference type="SAM" id="MobiDB-lite"/>
    </source>
</evidence>
<organism evidence="2 3">
    <name type="scientific">Conger conger</name>
    <name type="common">Conger eel</name>
    <name type="synonym">Muraena conger</name>
    <dbReference type="NCBI Taxonomy" id="82655"/>
    <lineage>
        <taxon>Eukaryota</taxon>
        <taxon>Metazoa</taxon>
        <taxon>Chordata</taxon>
        <taxon>Craniata</taxon>
        <taxon>Vertebrata</taxon>
        <taxon>Euteleostomi</taxon>
        <taxon>Actinopterygii</taxon>
        <taxon>Neopterygii</taxon>
        <taxon>Teleostei</taxon>
        <taxon>Anguilliformes</taxon>
        <taxon>Congridae</taxon>
        <taxon>Conger</taxon>
    </lineage>
</organism>
<feature type="compositionally biased region" description="Pro residues" evidence="1">
    <location>
        <begin position="1"/>
        <end position="13"/>
    </location>
</feature>
<gene>
    <name evidence="2" type="ORF">COCON_G00196400</name>
</gene>
<name>A0A9Q1D159_CONCO</name>
<dbReference type="EMBL" id="JAFJMO010000015">
    <property type="protein sequence ID" value="KAJ8255776.1"/>
    <property type="molecule type" value="Genomic_DNA"/>
</dbReference>
<reference evidence="2" key="1">
    <citation type="journal article" date="2023" name="Science">
        <title>Genome structures resolve the early diversification of teleost fishes.</title>
        <authorList>
            <person name="Parey E."/>
            <person name="Louis A."/>
            <person name="Montfort J."/>
            <person name="Bouchez O."/>
            <person name="Roques C."/>
            <person name="Iampietro C."/>
            <person name="Lluch J."/>
            <person name="Castinel A."/>
            <person name="Donnadieu C."/>
            <person name="Desvignes T."/>
            <person name="Floi Bucao C."/>
            <person name="Jouanno E."/>
            <person name="Wen M."/>
            <person name="Mejri S."/>
            <person name="Dirks R."/>
            <person name="Jansen H."/>
            <person name="Henkel C."/>
            <person name="Chen W.J."/>
            <person name="Zahm M."/>
            <person name="Cabau C."/>
            <person name="Klopp C."/>
            <person name="Thompson A.W."/>
            <person name="Robinson-Rechavi M."/>
            <person name="Braasch I."/>
            <person name="Lecointre G."/>
            <person name="Bobe J."/>
            <person name="Postlethwait J.H."/>
            <person name="Berthelot C."/>
            <person name="Roest Crollius H."/>
            <person name="Guiguen Y."/>
        </authorList>
    </citation>
    <scope>NUCLEOTIDE SEQUENCE</scope>
    <source>
        <strain evidence="2">Concon-B</strain>
    </source>
</reference>
<proteinExistence type="predicted"/>